<accession>A0A2U8E6R0</accession>
<dbReference type="InterPro" id="IPR058625">
    <property type="entry name" value="MdtA-like_BSH"/>
</dbReference>
<dbReference type="KEGG" id="elut:CKA38_08715"/>
<feature type="coiled-coil region" evidence="1">
    <location>
        <begin position="142"/>
        <end position="169"/>
    </location>
</feature>
<evidence type="ECO:0000256" key="1">
    <source>
        <dbReference type="SAM" id="Coils"/>
    </source>
</evidence>
<dbReference type="SUPFAM" id="SSF111369">
    <property type="entry name" value="HlyD-like secretion proteins"/>
    <property type="match status" value="2"/>
</dbReference>
<keyword evidence="1" id="KW-0175">Coiled coil</keyword>
<reference evidence="3 4" key="1">
    <citation type="journal article" date="2018" name="Syst. Appl. Microbiol.">
        <title>Ereboglobus luteus gen. nov. sp. nov. from cockroach guts, and new insights into the oxygen relationship of the genera Opitutus and Didymococcus (Verrucomicrobia: Opitutaceae).</title>
        <authorList>
            <person name="Tegtmeier D."/>
            <person name="Belitz A."/>
            <person name="Radek R."/>
            <person name="Heimerl T."/>
            <person name="Brune A."/>
        </authorList>
    </citation>
    <scope>NUCLEOTIDE SEQUENCE [LARGE SCALE GENOMIC DNA]</scope>
    <source>
        <strain evidence="3 4">Ho45</strain>
    </source>
</reference>
<dbReference type="OrthoDB" id="9793801at2"/>
<dbReference type="Proteomes" id="UP000244896">
    <property type="component" value="Chromosome"/>
</dbReference>
<dbReference type="Pfam" id="PF25917">
    <property type="entry name" value="BSH_RND"/>
    <property type="match status" value="1"/>
</dbReference>
<dbReference type="PANTHER" id="PTHR30438">
    <property type="entry name" value="36 KDA ANTIGEN-RELATED"/>
    <property type="match status" value="1"/>
</dbReference>
<name>A0A2U8E6R0_9BACT</name>
<dbReference type="PRINTS" id="PR01490">
    <property type="entry name" value="RTXTOXIND"/>
</dbReference>
<keyword evidence="4" id="KW-1185">Reference proteome</keyword>
<dbReference type="PANTHER" id="PTHR30438:SF1">
    <property type="entry name" value="36 KDA ANTIGEN"/>
    <property type="match status" value="1"/>
</dbReference>
<dbReference type="EMBL" id="CP023004">
    <property type="protein sequence ID" value="AWI10609.1"/>
    <property type="molecule type" value="Genomic_DNA"/>
</dbReference>
<protein>
    <submittedName>
        <fullName evidence="3">Hemolysin secretion protein D</fullName>
    </submittedName>
</protein>
<evidence type="ECO:0000313" key="3">
    <source>
        <dbReference type="EMBL" id="AWI10609.1"/>
    </source>
</evidence>
<evidence type="ECO:0000313" key="4">
    <source>
        <dbReference type="Proteomes" id="UP000244896"/>
    </source>
</evidence>
<dbReference type="Gene3D" id="1.10.287.470">
    <property type="entry name" value="Helix hairpin bin"/>
    <property type="match status" value="1"/>
</dbReference>
<dbReference type="Gene3D" id="2.40.30.170">
    <property type="match status" value="1"/>
</dbReference>
<dbReference type="Gene3D" id="2.40.50.100">
    <property type="match status" value="1"/>
</dbReference>
<organism evidence="3 4">
    <name type="scientific">Ereboglobus luteus</name>
    <dbReference type="NCBI Taxonomy" id="1796921"/>
    <lineage>
        <taxon>Bacteria</taxon>
        <taxon>Pseudomonadati</taxon>
        <taxon>Verrucomicrobiota</taxon>
        <taxon>Opitutia</taxon>
        <taxon>Opitutales</taxon>
        <taxon>Opitutaceae</taxon>
        <taxon>Ereboglobus</taxon>
    </lineage>
</organism>
<evidence type="ECO:0000259" key="2">
    <source>
        <dbReference type="Pfam" id="PF25917"/>
    </source>
</evidence>
<dbReference type="AlphaFoldDB" id="A0A2U8E6R0"/>
<proteinExistence type="predicted"/>
<feature type="domain" description="Multidrug resistance protein MdtA-like barrel-sandwich hybrid" evidence="2">
    <location>
        <begin position="35"/>
        <end position="218"/>
    </location>
</feature>
<gene>
    <name evidence="3" type="ORF">CKA38_08715</name>
</gene>
<sequence>MILLLGIAAILAVGIRLSSKPIPSQIQGMIDTDEIRVAAKAPGRLETVLAAEGDSVRAGQILFTLSNAELDAKLREVSALETSVKALQAKAEKGAQDEDIASARAVWQAHQAAADVAAKTAERLKRLFSEGVISEQKRDEAVANAAATAESAEAARKQYEKALAGTRVEDKAAVDAQVAQAGAAVAAVKSLEEELKTPAPIDGQITKRYANVGEIVPPGFPVFSMINPDDLWVSFNVRENQFSGMEIGKIVEGSVPALDGKRMQFKVYFISPQGAFATWRAVRQSEGYDVKTFEIRARPVSVADSEKGKLRPGMSVLFDWPQGGR</sequence>